<evidence type="ECO:0000256" key="3">
    <source>
        <dbReference type="ARBA" id="ARBA00029447"/>
    </source>
</evidence>
<comment type="caution">
    <text evidence="6">The sequence shown here is derived from an EMBL/GenBank/DDBJ whole genome shotgun (WGS) entry which is preliminary data.</text>
</comment>
<accession>A0ABT0SRD7</accession>
<dbReference type="PRINTS" id="PR00260">
    <property type="entry name" value="CHEMTRNSDUCR"/>
</dbReference>
<evidence type="ECO:0000259" key="5">
    <source>
        <dbReference type="PROSITE" id="PS50111"/>
    </source>
</evidence>
<evidence type="ECO:0000313" key="6">
    <source>
        <dbReference type="EMBL" id="MCL7930393.1"/>
    </source>
</evidence>
<organism evidence="6 7">
    <name type="scientific">Halomonas llamarensis</name>
    <dbReference type="NCBI Taxonomy" id="2945104"/>
    <lineage>
        <taxon>Bacteria</taxon>
        <taxon>Pseudomonadati</taxon>
        <taxon>Pseudomonadota</taxon>
        <taxon>Gammaproteobacteria</taxon>
        <taxon>Oceanospirillales</taxon>
        <taxon>Halomonadaceae</taxon>
        <taxon>Halomonas</taxon>
    </lineage>
</organism>
<dbReference type="SMART" id="SM00283">
    <property type="entry name" value="MA"/>
    <property type="match status" value="1"/>
</dbReference>
<evidence type="ECO:0000313" key="7">
    <source>
        <dbReference type="Proteomes" id="UP001165308"/>
    </source>
</evidence>
<evidence type="ECO:0000256" key="2">
    <source>
        <dbReference type="ARBA" id="ARBA00023224"/>
    </source>
</evidence>
<dbReference type="PROSITE" id="PS50111">
    <property type="entry name" value="CHEMOTAXIS_TRANSDUC_2"/>
    <property type="match status" value="1"/>
</dbReference>
<dbReference type="SUPFAM" id="SSF58104">
    <property type="entry name" value="Methyl-accepting chemotaxis protein (MCP) signaling domain"/>
    <property type="match status" value="1"/>
</dbReference>
<keyword evidence="7" id="KW-1185">Reference proteome</keyword>
<dbReference type="PANTHER" id="PTHR43531:SF11">
    <property type="entry name" value="METHYL-ACCEPTING CHEMOTAXIS PROTEIN 3"/>
    <property type="match status" value="1"/>
</dbReference>
<dbReference type="InterPro" id="IPR004089">
    <property type="entry name" value="MCPsignal_dom"/>
</dbReference>
<keyword evidence="2 4" id="KW-0807">Transducer</keyword>
<reference evidence="6" key="1">
    <citation type="submission" date="2022-05" db="EMBL/GenBank/DDBJ databases">
        <title>Halomonas geminus sp. nov. and Halomonas llamarensis sp. nov. isolated from high-altitude salars of the Atacama Desert.</title>
        <authorList>
            <person name="Hintersatz C."/>
            <person name="Rojas L.A."/>
            <person name="Wei T.-S."/>
            <person name="Kutschke S."/>
            <person name="Lehmann F."/>
            <person name="Jain R."/>
            <person name="Pollmann K."/>
        </authorList>
    </citation>
    <scope>NUCLEOTIDE SEQUENCE</scope>
    <source>
        <strain evidence="6">ATCHA</strain>
    </source>
</reference>
<feature type="domain" description="Methyl-accepting transducer" evidence="5">
    <location>
        <begin position="80"/>
        <end position="316"/>
    </location>
</feature>
<proteinExistence type="inferred from homology"/>
<dbReference type="Pfam" id="PF00015">
    <property type="entry name" value="MCPsignal"/>
    <property type="match status" value="1"/>
</dbReference>
<dbReference type="InterPro" id="IPR004090">
    <property type="entry name" value="Chemotax_Me-accpt_rcpt"/>
</dbReference>
<name>A0ABT0SRD7_9GAMM</name>
<dbReference type="PANTHER" id="PTHR43531">
    <property type="entry name" value="PROTEIN ICFG"/>
    <property type="match status" value="1"/>
</dbReference>
<dbReference type="EMBL" id="JAMJPJ010000015">
    <property type="protein sequence ID" value="MCL7930393.1"/>
    <property type="molecule type" value="Genomic_DNA"/>
</dbReference>
<gene>
    <name evidence="6" type="ORF">M8006_10470</name>
</gene>
<sequence>MKTIDTRNTHPPLWPRALKTALIVGPLLTVINQFDALWQLNDFSLWQFTLTMLVPFGVSWLGASGAKQHFNRTTHGHGERFDRIADLADTIRRNAQAVNQASQKRHAFVEQVLNHSRQAGKDAEHLQSTAEQSCITLRQANHDAADVNSRIQHVADGMSEGRALTQQTASAVDTFSQQFKDIQDMAASIQHIATQTNLLAVNARVEAARAGEAGRGFAVVAMEVNKLADSAAKAADDIHQRLETLSNTTINVTQKMQALQGQIDTLEAESHAGQRGVATVTAAIDHATGAADEAAGHAMHQVETTRGVIRDLTQVLDDTQQAIERSANNQQLAFDLLGHVASDTVMSTQEPAAALPTSGGQHGMA</sequence>
<dbReference type="Gene3D" id="1.10.287.950">
    <property type="entry name" value="Methyl-accepting chemotaxis protein"/>
    <property type="match status" value="1"/>
</dbReference>
<evidence type="ECO:0000256" key="1">
    <source>
        <dbReference type="ARBA" id="ARBA00022500"/>
    </source>
</evidence>
<evidence type="ECO:0000256" key="4">
    <source>
        <dbReference type="PROSITE-ProRule" id="PRU00284"/>
    </source>
</evidence>
<comment type="similarity">
    <text evidence="3">Belongs to the methyl-accepting chemotaxis (MCP) protein family.</text>
</comment>
<protein>
    <submittedName>
        <fullName evidence="6">Methyl-accepting chemotaxis protein</fullName>
    </submittedName>
</protein>
<dbReference type="RefSeq" id="WP_250081919.1">
    <property type="nucleotide sequence ID" value="NZ_JAMJPJ010000015.1"/>
</dbReference>
<dbReference type="InterPro" id="IPR051310">
    <property type="entry name" value="MCP_chemotaxis"/>
</dbReference>
<keyword evidence="1" id="KW-0145">Chemotaxis</keyword>
<dbReference type="Proteomes" id="UP001165308">
    <property type="component" value="Unassembled WGS sequence"/>
</dbReference>